<dbReference type="PROSITE" id="PS51781">
    <property type="entry name" value="SH3B"/>
    <property type="match status" value="1"/>
</dbReference>
<dbReference type="SUPFAM" id="SSF51445">
    <property type="entry name" value="(Trans)glycosidases"/>
    <property type="match status" value="1"/>
</dbReference>
<keyword evidence="1" id="KW-1133">Transmembrane helix</keyword>
<dbReference type="Gene3D" id="3.10.50.10">
    <property type="match status" value="1"/>
</dbReference>
<organism evidence="4 5">
    <name type="scientific">Paenibacillus roseus</name>
    <dbReference type="NCBI Taxonomy" id="2798579"/>
    <lineage>
        <taxon>Bacteria</taxon>
        <taxon>Bacillati</taxon>
        <taxon>Bacillota</taxon>
        <taxon>Bacilli</taxon>
        <taxon>Bacillales</taxon>
        <taxon>Paenibacillaceae</taxon>
        <taxon>Paenibacillus</taxon>
    </lineage>
</organism>
<protein>
    <submittedName>
        <fullName evidence="4">SH3 domain-containing protein</fullName>
    </submittedName>
</protein>
<dbReference type="Pfam" id="PF00704">
    <property type="entry name" value="Glyco_hydro_18"/>
    <property type="match status" value="1"/>
</dbReference>
<feature type="transmembrane region" description="Helical" evidence="1">
    <location>
        <begin position="12"/>
        <end position="34"/>
    </location>
</feature>
<dbReference type="Gene3D" id="3.20.20.80">
    <property type="entry name" value="Glycosidases"/>
    <property type="match status" value="1"/>
</dbReference>
<keyword evidence="5" id="KW-1185">Reference proteome</keyword>
<evidence type="ECO:0000256" key="1">
    <source>
        <dbReference type="SAM" id="Phobius"/>
    </source>
</evidence>
<evidence type="ECO:0000259" key="2">
    <source>
        <dbReference type="PROSITE" id="PS51781"/>
    </source>
</evidence>
<accession>A0A934MUY0</accession>
<dbReference type="SMART" id="SM00287">
    <property type="entry name" value="SH3b"/>
    <property type="match status" value="1"/>
</dbReference>
<name>A0A934MUY0_9BACL</name>
<dbReference type="Gene3D" id="2.30.30.40">
    <property type="entry name" value="SH3 Domains"/>
    <property type="match status" value="1"/>
</dbReference>
<dbReference type="Proteomes" id="UP000640274">
    <property type="component" value="Unassembled WGS sequence"/>
</dbReference>
<dbReference type="PANTHER" id="PTHR46066">
    <property type="entry name" value="CHITINASE DOMAIN-CONTAINING PROTEIN 1 FAMILY MEMBER"/>
    <property type="match status" value="1"/>
</dbReference>
<feature type="domain" description="GH18" evidence="3">
    <location>
        <begin position="255"/>
        <end position="574"/>
    </location>
</feature>
<dbReference type="PANTHER" id="PTHR46066:SF2">
    <property type="entry name" value="CHITINASE DOMAIN-CONTAINING PROTEIN 1"/>
    <property type="match status" value="1"/>
</dbReference>
<dbReference type="AlphaFoldDB" id="A0A934MUY0"/>
<keyword evidence="1" id="KW-0812">Transmembrane</keyword>
<reference evidence="4" key="1">
    <citation type="submission" date="2020-12" db="EMBL/GenBank/DDBJ databases">
        <authorList>
            <person name="Huq M.A."/>
        </authorList>
    </citation>
    <scope>NUCLEOTIDE SEQUENCE</scope>
    <source>
        <strain evidence="4">MAHUQ-46</strain>
    </source>
</reference>
<dbReference type="PROSITE" id="PS51910">
    <property type="entry name" value="GH18_2"/>
    <property type="match status" value="1"/>
</dbReference>
<dbReference type="InterPro" id="IPR003646">
    <property type="entry name" value="SH3-like_bac-type"/>
</dbReference>
<dbReference type="InterPro" id="IPR001223">
    <property type="entry name" value="Glyco_hydro18_cat"/>
</dbReference>
<gene>
    <name evidence="4" type="ORF">JFN88_09535</name>
</gene>
<dbReference type="EMBL" id="JAELUP010000031">
    <property type="protein sequence ID" value="MBJ6361542.1"/>
    <property type="molecule type" value="Genomic_DNA"/>
</dbReference>
<dbReference type="SUPFAM" id="SSF55383">
    <property type="entry name" value="Copper amine oxidase, domain N"/>
    <property type="match status" value="1"/>
</dbReference>
<sequence length="575" mass="65167">MRAHPPRRRKGRGFRGFLFLCFLGVLAGGAYWVWENYVPSFERIVPVFKEEYPLFYKGEALGYGAIVDKDGESVKLPLDAVQTVLGSKEPVRYEEANDSIILTTENKVVHFKTEALTATINQKPFKLSFAAHKKDNSVYLPIEPLKELFGLQIDYTKDSSIVTLHLPDELIQRAVVTKEEISVRSGPAIKTPIIESLQAGAELRIWGEEEGWYKVQNASGYVGYAAKSGISLTSIESIPKQAEAQPFIAWKLYGKKINMTWEAIYNRQPDLEKIGELQGVNVVSPTWFELADESGLLRSKADMAYVNWAHARGMQVWALFSNSFKPDLTTIALANYETRLNMIKQLLSYAQIYKLQGINIDFENVHTKDKENLVQFVREMTPLLHEQGLVVSIDVTPKSNSEMWSAFLDREALGKVVDFMMVMAYDEHWAASPVAGSVASLPWVEQSVKRILEEDQVPPEKLVLGIPLYTRVWTEESGEDGKRKVSSKAIGMETVEKLIAEKQLKPEFKSEVGQNYIEYTEGGALKRIWMEDEVSIKARALLAKKYDLAGVATWQRSFQKPQIWNILDKELQSRP</sequence>
<dbReference type="Gene3D" id="3.30.457.10">
    <property type="entry name" value="Copper amine oxidase-like, N-terminal domain"/>
    <property type="match status" value="1"/>
</dbReference>
<dbReference type="InterPro" id="IPR029070">
    <property type="entry name" value="Chitinase_insertion_sf"/>
</dbReference>
<dbReference type="InterPro" id="IPR036582">
    <property type="entry name" value="Mao_N_sf"/>
</dbReference>
<dbReference type="InterPro" id="IPR017853">
    <property type="entry name" value="GH"/>
</dbReference>
<dbReference type="Pfam" id="PF07833">
    <property type="entry name" value="Cu_amine_oxidN1"/>
    <property type="match status" value="1"/>
</dbReference>
<dbReference type="GO" id="GO:0005975">
    <property type="term" value="P:carbohydrate metabolic process"/>
    <property type="evidence" value="ECO:0007669"/>
    <property type="project" value="InterPro"/>
</dbReference>
<proteinExistence type="predicted"/>
<comment type="caution">
    <text evidence="4">The sequence shown here is derived from an EMBL/GenBank/DDBJ whole genome shotgun (WGS) entry which is preliminary data.</text>
</comment>
<dbReference type="GO" id="GO:0008061">
    <property type="term" value="F:chitin binding"/>
    <property type="evidence" value="ECO:0007669"/>
    <property type="project" value="InterPro"/>
</dbReference>
<dbReference type="SMART" id="SM00636">
    <property type="entry name" value="Glyco_18"/>
    <property type="match status" value="1"/>
</dbReference>
<dbReference type="Pfam" id="PF08239">
    <property type="entry name" value="SH3_3"/>
    <property type="match status" value="1"/>
</dbReference>
<keyword evidence="1" id="KW-0472">Membrane</keyword>
<evidence type="ECO:0000313" key="5">
    <source>
        <dbReference type="Proteomes" id="UP000640274"/>
    </source>
</evidence>
<feature type="domain" description="SH3b" evidence="2">
    <location>
        <begin position="171"/>
        <end position="234"/>
    </location>
</feature>
<dbReference type="InterPro" id="IPR012854">
    <property type="entry name" value="Cu_amine_oxidase-like_N"/>
</dbReference>
<dbReference type="InterPro" id="IPR011583">
    <property type="entry name" value="Chitinase_II/V-like_cat"/>
</dbReference>
<evidence type="ECO:0000313" key="4">
    <source>
        <dbReference type="EMBL" id="MBJ6361542.1"/>
    </source>
</evidence>
<evidence type="ECO:0000259" key="3">
    <source>
        <dbReference type="PROSITE" id="PS51910"/>
    </source>
</evidence>